<keyword evidence="3" id="KW-0812">Transmembrane</keyword>
<keyword evidence="3" id="KW-0472">Membrane</keyword>
<organism evidence="5">
    <name type="scientific">Nakamurella sp. A5-74</name>
    <dbReference type="NCBI Taxonomy" id="3158264"/>
    <lineage>
        <taxon>Bacteria</taxon>
        <taxon>Bacillati</taxon>
        <taxon>Actinomycetota</taxon>
        <taxon>Actinomycetes</taxon>
        <taxon>Nakamurellales</taxon>
        <taxon>Nakamurellaceae</taxon>
        <taxon>Nakamurella</taxon>
    </lineage>
</organism>
<evidence type="ECO:0000313" key="5">
    <source>
        <dbReference type="EMBL" id="XCG62993.1"/>
    </source>
</evidence>
<evidence type="ECO:0000259" key="4">
    <source>
        <dbReference type="Pfam" id="PF13490"/>
    </source>
</evidence>
<keyword evidence="1" id="KW-0805">Transcription regulation</keyword>
<evidence type="ECO:0000256" key="1">
    <source>
        <dbReference type="ARBA" id="ARBA00023015"/>
    </source>
</evidence>
<evidence type="ECO:0000256" key="3">
    <source>
        <dbReference type="SAM" id="Phobius"/>
    </source>
</evidence>
<dbReference type="RefSeq" id="WP_353648608.1">
    <property type="nucleotide sequence ID" value="NZ_CP159218.1"/>
</dbReference>
<dbReference type="Gene3D" id="1.10.10.1320">
    <property type="entry name" value="Anti-sigma factor, zinc-finger domain"/>
    <property type="match status" value="1"/>
</dbReference>
<dbReference type="Pfam" id="PF13490">
    <property type="entry name" value="zf-HC2"/>
    <property type="match status" value="1"/>
</dbReference>
<evidence type="ECO:0000256" key="2">
    <source>
        <dbReference type="ARBA" id="ARBA00023163"/>
    </source>
</evidence>
<dbReference type="InterPro" id="IPR027383">
    <property type="entry name" value="Znf_put"/>
</dbReference>
<gene>
    <name evidence="5" type="ORF">ABLG96_17530</name>
</gene>
<feature type="domain" description="Putative zinc-finger" evidence="4">
    <location>
        <begin position="8"/>
        <end position="40"/>
    </location>
</feature>
<dbReference type="InterPro" id="IPR041916">
    <property type="entry name" value="Anti_sigma_zinc_sf"/>
</dbReference>
<dbReference type="EMBL" id="CP159218">
    <property type="protein sequence ID" value="XCG62993.1"/>
    <property type="molecule type" value="Genomic_DNA"/>
</dbReference>
<dbReference type="AlphaFoldDB" id="A0AAU8DLE2"/>
<feature type="transmembrane region" description="Helical" evidence="3">
    <location>
        <begin position="91"/>
        <end position="111"/>
    </location>
</feature>
<name>A0AAU8DLE2_9ACTN</name>
<protein>
    <submittedName>
        <fullName evidence="5">Zf-HC2 domain-containing protein</fullName>
    </submittedName>
</protein>
<sequence>MNESTHRALRESLGWLALGRVDDAERARIEAHLDGCTACRAELADLQATTRRLELVDVDRLEELPAPPADLGDRVIAAALRSGSPRRRTGWLVAAAAAVVLGLGGVGGWLLRPVPATVAVPLELVAVTSNDDAVRASAELIPHTWGVEIQLTATGFSSGERYTVEVLSADGTRPGAGAFIGVGERSMHCNLNSPVLRSDATGFRVLDDSGAVVVSSSF</sequence>
<reference evidence="5" key="1">
    <citation type="submission" date="2024-05" db="EMBL/GenBank/DDBJ databases">
        <authorList>
            <person name="Cai S.Y."/>
            <person name="Jin L.M."/>
            <person name="Li H.R."/>
        </authorList>
    </citation>
    <scope>NUCLEOTIDE SEQUENCE</scope>
    <source>
        <strain evidence="5">A5-74</strain>
    </source>
</reference>
<keyword evidence="2" id="KW-0804">Transcription</keyword>
<keyword evidence="3" id="KW-1133">Transmembrane helix</keyword>
<accession>A0AAU8DLE2</accession>
<proteinExistence type="predicted"/>